<keyword evidence="4" id="KW-1185">Reference proteome</keyword>
<dbReference type="NCBIfam" id="NF008949">
    <property type="entry name" value="PRK12295.1-2"/>
    <property type="match status" value="1"/>
</dbReference>
<sequence length="376" mass="39076">MRIEPTVPPEALGAIRAPLVVGAEPADAPILQPLGLLLDLAGEAMRARLFVVQSEGGAEACLRPDFTVAVARRHLERGAASGRYFYEGPAFRASQGAERAEEFLQLGVELFEAPGAPATSDAEIAALAWQAAAAGGRRDLSLWLGDVALFAAFIDSLSLAPGLAARLQRVAGRPRLLQAELARAGQPVQPSSGGSQLAAMLSGLSEREAAALLEEVWSLAGVEPVGGRGPAEIAARLVRRAEAQDAPALTEAQAEAIRGFMAIRTEPEAGLAQVAGLAGGRSEALEAALAAWETRLKVLNAAVPQGRLQFAPALGHAFDYYDGLTFEIRSQALGSDRPVAVGGRYDSLIARLGGPGDGRAVGCTVRPWRAFAGGEA</sequence>
<organism evidence="3 4">
    <name type="scientific">Phenylobacterium deserti</name>
    <dbReference type="NCBI Taxonomy" id="1914756"/>
    <lineage>
        <taxon>Bacteria</taxon>
        <taxon>Pseudomonadati</taxon>
        <taxon>Pseudomonadota</taxon>
        <taxon>Alphaproteobacteria</taxon>
        <taxon>Caulobacterales</taxon>
        <taxon>Caulobacteraceae</taxon>
        <taxon>Phenylobacterium</taxon>
    </lineage>
</organism>
<feature type="binding site" evidence="1">
    <location>
        <position position="92"/>
    </location>
    <ligand>
        <name>L-histidine</name>
        <dbReference type="ChEBI" id="CHEBI:57595"/>
    </ligand>
</feature>
<evidence type="ECO:0000259" key="2">
    <source>
        <dbReference type="Pfam" id="PF13393"/>
    </source>
</evidence>
<proteinExistence type="predicted"/>
<dbReference type="InterPro" id="IPR045864">
    <property type="entry name" value="aa-tRNA-synth_II/BPL/LPL"/>
</dbReference>
<name>A0A328ARZ9_9CAUL</name>
<dbReference type="Gene3D" id="3.30.930.10">
    <property type="entry name" value="Bira Bifunctional Protein, Domain 2"/>
    <property type="match status" value="1"/>
</dbReference>
<dbReference type="GO" id="GO:0006427">
    <property type="term" value="P:histidyl-tRNA aminoacylation"/>
    <property type="evidence" value="ECO:0007669"/>
    <property type="project" value="TreeGrafter"/>
</dbReference>
<reference evidence="4" key="1">
    <citation type="submission" date="2018-05" db="EMBL/GenBank/DDBJ databases">
        <authorList>
            <person name="Li X."/>
        </authorList>
    </citation>
    <scope>NUCLEOTIDE SEQUENCE [LARGE SCALE GENOMIC DNA]</scope>
    <source>
        <strain evidence="4">YIM 73061</strain>
    </source>
</reference>
<comment type="caution">
    <text evidence="3">The sequence shown here is derived from an EMBL/GenBank/DDBJ whole genome shotgun (WGS) entry which is preliminary data.</text>
</comment>
<dbReference type="Pfam" id="PF13393">
    <property type="entry name" value="tRNA-synt_His"/>
    <property type="match status" value="2"/>
</dbReference>
<dbReference type="OrthoDB" id="9797914at2"/>
<dbReference type="GO" id="GO:0004821">
    <property type="term" value="F:histidine-tRNA ligase activity"/>
    <property type="evidence" value="ECO:0007669"/>
    <property type="project" value="TreeGrafter"/>
</dbReference>
<dbReference type="RefSeq" id="WP_111514181.1">
    <property type="nucleotide sequence ID" value="NZ_QFYR01000001.1"/>
</dbReference>
<feature type="domain" description="Class II Histidinyl-tRNA synthetase (HisRS)-like catalytic core" evidence="2">
    <location>
        <begin position="248"/>
        <end position="365"/>
    </location>
</feature>
<dbReference type="SUPFAM" id="SSF55681">
    <property type="entry name" value="Class II aaRS and biotin synthetases"/>
    <property type="match status" value="1"/>
</dbReference>
<dbReference type="PANTHER" id="PTHR43707:SF1">
    <property type="entry name" value="HISTIDINE--TRNA LIGASE, MITOCHONDRIAL-RELATED"/>
    <property type="match status" value="1"/>
</dbReference>
<feature type="binding site" evidence="1">
    <location>
        <position position="105"/>
    </location>
    <ligand>
        <name>L-histidine</name>
        <dbReference type="ChEBI" id="CHEBI:57595"/>
    </ligand>
</feature>
<feature type="binding site" evidence="1">
    <location>
        <begin position="320"/>
        <end position="321"/>
    </location>
    <ligand>
        <name>L-histidine</name>
        <dbReference type="ChEBI" id="CHEBI:57595"/>
    </ligand>
</feature>
<feature type="binding site" evidence="1">
    <location>
        <position position="109"/>
    </location>
    <ligand>
        <name>L-histidine</name>
        <dbReference type="ChEBI" id="CHEBI:57595"/>
    </ligand>
</feature>
<dbReference type="PANTHER" id="PTHR43707">
    <property type="entry name" value="HISTIDYL-TRNA SYNTHETASE"/>
    <property type="match status" value="1"/>
</dbReference>
<feature type="binding site" evidence="1">
    <location>
        <begin position="65"/>
        <end position="67"/>
    </location>
    <ligand>
        <name>L-histidine</name>
        <dbReference type="ChEBI" id="CHEBI:57595"/>
    </ligand>
</feature>
<dbReference type="InterPro" id="IPR004516">
    <property type="entry name" value="HisRS/HisZ"/>
</dbReference>
<feature type="domain" description="Class II Histidinyl-tRNA synthetase (HisRS)-like catalytic core" evidence="2">
    <location>
        <begin position="28"/>
        <end position="173"/>
    </location>
</feature>
<dbReference type="PIRSF" id="PIRSF001549">
    <property type="entry name" value="His-tRNA_synth"/>
    <property type="match status" value="1"/>
</dbReference>
<dbReference type="GO" id="GO:0016757">
    <property type="term" value="F:glycosyltransferase activity"/>
    <property type="evidence" value="ECO:0007669"/>
    <property type="project" value="UniProtKB-KW"/>
</dbReference>
<evidence type="ECO:0000313" key="3">
    <source>
        <dbReference type="EMBL" id="RAK57730.1"/>
    </source>
</evidence>
<dbReference type="EMBL" id="QFYR01000001">
    <property type="protein sequence ID" value="RAK57730.1"/>
    <property type="molecule type" value="Genomic_DNA"/>
</dbReference>
<keyword evidence="3" id="KW-0808">Transferase</keyword>
<dbReference type="Proteomes" id="UP000249725">
    <property type="component" value="Unassembled WGS sequence"/>
</dbReference>
<protein>
    <submittedName>
        <fullName evidence="3">ATP phosphoribosyltransferase regulatory subunit</fullName>
    </submittedName>
</protein>
<accession>A0A328ARZ9</accession>
<dbReference type="GO" id="GO:0005737">
    <property type="term" value="C:cytoplasm"/>
    <property type="evidence" value="ECO:0007669"/>
    <property type="project" value="InterPro"/>
</dbReference>
<evidence type="ECO:0000256" key="1">
    <source>
        <dbReference type="PIRSR" id="PIRSR001549-1"/>
    </source>
</evidence>
<gene>
    <name evidence="3" type="ORF">DJ018_07355</name>
</gene>
<evidence type="ECO:0000313" key="4">
    <source>
        <dbReference type="Proteomes" id="UP000249725"/>
    </source>
</evidence>
<dbReference type="InterPro" id="IPR041715">
    <property type="entry name" value="HisRS-like_core"/>
</dbReference>
<keyword evidence="3" id="KW-0328">Glycosyltransferase</keyword>
<dbReference type="AlphaFoldDB" id="A0A328ARZ9"/>